<dbReference type="Proteomes" id="UP000007797">
    <property type="component" value="Unassembled WGS sequence"/>
</dbReference>
<protein>
    <submittedName>
        <fullName evidence="2">Uncharacterized protein</fullName>
    </submittedName>
</protein>
<reference evidence="3" key="1">
    <citation type="journal article" date="2011" name="Genome Res.">
        <title>Phylogeny-wide analysis of social amoeba genomes highlights ancient origins for complex intercellular communication.</title>
        <authorList>
            <person name="Heidel A.J."/>
            <person name="Lawal H.M."/>
            <person name="Felder M."/>
            <person name="Schilde C."/>
            <person name="Helps N.R."/>
            <person name="Tunggal B."/>
            <person name="Rivero F."/>
            <person name="John U."/>
            <person name="Schleicher M."/>
            <person name="Eichinger L."/>
            <person name="Platzer M."/>
            <person name="Noegel A.A."/>
            <person name="Schaap P."/>
            <person name="Gloeckner G."/>
        </authorList>
    </citation>
    <scope>NUCLEOTIDE SEQUENCE [LARGE SCALE GENOMIC DNA]</scope>
    <source>
        <strain evidence="3">SH3</strain>
    </source>
</reference>
<feature type="transmembrane region" description="Helical" evidence="1">
    <location>
        <begin position="7"/>
        <end position="27"/>
    </location>
</feature>
<dbReference type="KEGG" id="dfa:DFA_10439"/>
<name>F4QA78_CACFS</name>
<evidence type="ECO:0000256" key="1">
    <source>
        <dbReference type="SAM" id="Phobius"/>
    </source>
</evidence>
<sequence>MSQFRYVCAATIHCFTVIVFANILYVGEHIKQLPHICPYSGDDNPQYITDAILADNDTFYFHHVLNTDVVEQVAKALDRVGKKGHVHVLEWLANNIAYNLATGEYLGLLIYIKYLEYSPRGNSDHTKHLFAKLPFPKQKVDFMLTFFYRLAFTYWLNGKRYDLLAMLHQKYGPELLSHTLVPKIKKTPIFGNDPAFQRIYKQTINQLQSQNKKTKTKEERELIIKQFNQIDHNKNNNSNKNNYFNNGLDEIFNFSTNNNNNNNNNQTSSSSSYPLSLTFTLKKA</sequence>
<dbReference type="AlphaFoldDB" id="F4QA78"/>
<dbReference type="RefSeq" id="XP_004354339.1">
    <property type="nucleotide sequence ID" value="XM_004354287.1"/>
</dbReference>
<dbReference type="GeneID" id="14867031"/>
<dbReference type="EMBL" id="GL883026">
    <property type="protein sequence ID" value="EGG15597.1"/>
    <property type="molecule type" value="Genomic_DNA"/>
</dbReference>
<keyword evidence="1" id="KW-0472">Membrane</keyword>
<gene>
    <name evidence="2" type="ORF">DFA_10439</name>
</gene>
<organism evidence="2 3">
    <name type="scientific">Cavenderia fasciculata</name>
    <name type="common">Slime mold</name>
    <name type="synonym">Dictyostelium fasciculatum</name>
    <dbReference type="NCBI Taxonomy" id="261658"/>
    <lineage>
        <taxon>Eukaryota</taxon>
        <taxon>Amoebozoa</taxon>
        <taxon>Evosea</taxon>
        <taxon>Eumycetozoa</taxon>
        <taxon>Dictyostelia</taxon>
        <taxon>Acytosteliales</taxon>
        <taxon>Cavenderiaceae</taxon>
        <taxon>Cavenderia</taxon>
    </lineage>
</organism>
<evidence type="ECO:0000313" key="2">
    <source>
        <dbReference type="EMBL" id="EGG15597.1"/>
    </source>
</evidence>
<proteinExistence type="predicted"/>
<keyword evidence="1" id="KW-0812">Transmembrane</keyword>
<keyword evidence="1" id="KW-1133">Transmembrane helix</keyword>
<keyword evidence="3" id="KW-1185">Reference proteome</keyword>
<accession>F4QA78</accession>
<evidence type="ECO:0000313" key="3">
    <source>
        <dbReference type="Proteomes" id="UP000007797"/>
    </source>
</evidence>